<comment type="subcellular location">
    <subcellularLocation>
        <location evidence="1">Membrane</location>
        <topology evidence="1">Peripheral membrane protein</topology>
    </subcellularLocation>
</comment>
<dbReference type="Gene3D" id="1.25.40.660">
    <property type="entry name" value="Vacuolar protein sorting-associated protein 35, helical subcomplex Vps35-C"/>
    <property type="match status" value="1"/>
</dbReference>
<dbReference type="PIRSF" id="PIRSF009375">
    <property type="entry name" value="Retromer_Vps35"/>
    <property type="match status" value="1"/>
</dbReference>
<sequence>MEESTKTLAESLSIVKVQRVQLKRYLDMDHVMDALKSASTMLSELRTSSLTPKHYYELYMAVLDALRHLSIYLYDAHTGGKHHLADLYELVQYCGHIVPRLYLMITVGSVYMSVPDAPVREIMKDMTEMSRGVQHPTRGLFLRHYLSTTTRDHLPTGSEPGPAGDLSDSISFVLANFVEMNRLWVRQQHLGHSREREKREMERRELRILVGTNLVRLSQLDGVSLELYQQTILPSILEQVIHCKDAIAQEYLMDVIIQVFPDDFHLHTLHLVLSACTQLHPKVSVKQLVIAMINRLAAYASREADNEAPEERQRQEDAARARLAAQVRARRPPSTTPPPSHIWYTIAQEQSTKRDSWRLLLTDLEHALPDDGDNIWSDTARPTPQPNLWEPVPPEAPVDADEAPAADLPAPPATFRGIPHDVHLFEVFWEQIQHLMQARTDLSMQDISALLLSLLNLSLNCYPDRLEYVDQVLGFAREKLSEALEAGDSTVLAPQSHFHMLLLAPIQAYDSALTLLGLPQFHALWSMQLPLTQRAIAQAIVSSMLRRHTLVSSPADVDGILGLCAPLLQYQPDVPDPSLPAQAAILDELRAQHGALARLVHLFYADDVQVHLALLHTVRQHYSQGGDAMRHIFPPLILDAIALLRRVPRESAWERKVRTLFQFVHQLIAAQYHAVETPELCVRLFLLAAEVADEARIEDVAYDMFVHAFTIFEESLTDSRAQLQAIGLVISTLHKARVFGTDNYQTLATKAALYSAKLLKRPQQATAVLMASHLWWQTPTDDAPYVRNGRRVLECLQKTLRIADACMDPHASLEMLCNALSKYIYYFELGVDTVSTQHINSLTSLLAQALDGAPTDDPDTPPASWHTAAPVDAPTQATRRHLVHLLRYVEMRKREALEQDSSPTGPDWHGLQTKALLSRMT</sequence>
<dbReference type="GO" id="GO:0006886">
    <property type="term" value="P:intracellular protein transport"/>
    <property type="evidence" value="ECO:0007669"/>
    <property type="project" value="TreeGrafter"/>
</dbReference>
<comment type="similarity">
    <text evidence="2 6">Belongs to the VPS35 family.</text>
</comment>
<dbReference type="GO" id="GO:0042147">
    <property type="term" value="P:retrograde transport, endosome to Golgi"/>
    <property type="evidence" value="ECO:0007669"/>
    <property type="project" value="InterPro"/>
</dbReference>
<evidence type="ECO:0000256" key="5">
    <source>
        <dbReference type="ARBA" id="ARBA00023136"/>
    </source>
</evidence>
<keyword evidence="9" id="KW-1185">Reference proteome</keyword>
<dbReference type="STRING" id="425264.A0A3G2RZC7"/>
<evidence type="ECO:0000256" key="1">
    <source>
        <dbReference type="ARBA" id="ARBA00004170"/>
    </source>
</evidence>
<comment type="function">
    <text evidence="6">Plays a role in vesicular protein sorting.</text>
</comment>
<evidence type="ECO:0000313" key="8">
    <source>
        <dbReference type="EMBL" id="AYO41141.1"/>
    </source>
</evidence>
<keyword evidence="3 6" id="KW-0813">Transport</keyword>
<dbReference type="InterPro" id="IPR042491">
    <property type="entry name" value="Vps35_C"/>
</dbReference>
<keyword evidence="4 6" id="KW-0653">Protein transport</keyword>
<evidence type="ECO:0000256" key="3">
    <source>
        <dbReference type="ARBA" id="ARBA00022448"/>
    </source>
</evidence>
<feature type="region of interest" description="Disordered" evidence="7">
    <location>
        <begin position="302"/>
        <end position="341"/>
    </location>
</feature>
<dbReference type="InterPro" id="IPR005378">
    <property type="entry name" value="Vps35"/>
</dbReference>
<dbReference type="VEuPathDB" id="FungiDB:DNF11_0191"/>
<keyword evidence="5" id="KW-0472">Membrane</keyword>
<dbReference type="Proteomes" id="UP000269793">
    <property type="component" value="Chromosome I"/>
</dbReference>
<dbReference type="EMBL" id="CP033148">
    <property type="protein sequence ID" value="AYO41141.1"/>
    <property type="molecule type" value="Genomic_DNA"/>
</dbReference>
<evidence type="ECO:0000256" key="7">
    <source>
        <dbReference type="SAM" id="MobiDB-lite"/>
    </source>
</evidence>
<evidence type="ECO:0000256" key="4">
    <source>
        <dbReference type="ARBA" id="ARBA00022927"/>
    </source>
</evidence>
<dbReference type="GO" id="GO:0005829">
    <property type="term" value="C:cytosol"/>
    <property type="evidence" value="ECO:0007669"/>
    <property type="project" value="GOC"/>
</dbReference>
<organism evidence="8 9">
    <name type="scientific">Malassezia restricta (strain ATCC 96810 / NBRC 103918 / CBS 7877)</name>
    <name type="common">Seborrheic dermatitis infection agent</name>
    <dbReference type="NCBI Taxonomy" id="425264"/>
    <lineage>
        <taxon>Eukaryota</taxon>
        <taxon>Fungi</taxon>
        <taxon>Dikarya</taxon>
        <taxon>Basidiomycota</taxon>
        <taxon>Ustilaginomycotina</taxon>
        <taxon>Malasseziomycetes</taxon>
        <taxon>Malasseziales</taxon>
        <taxon>Malasseziaceae</taxon>
        <taxon>Malassezia</taxon>
    </lineage>
</organism>
<gene>
    <name evidence="8" type="primary">VPS35</name>
    <name evidence="8" type="ORF">DNF11_0191</name>
</gene>
<dbReference type="OrthoDB" id="10258141at2759"/>
<accession>A0A3G2RZC7</accession>
<name>A0A3G2RZC7_MALR7</name>
<dbReference type="AlphaFoldDB" id="A0A3G2RZC7"/>
<dbReference type="GO" id="GO:0030906">
    <property type="term" value="C:retromer, cargo-selective complex"/>
    <property type="evidence" value="ECO:0007669"/>
    <property type="project" value="InterPro"/>
</dbReference>
<evidence type="ECO:0000256" key="6">
    <source>
        <dbReference type="PIRNR" id="PIRNR009375"/>
    </source>
</evidence>
<dbReference type="PANTHER" id="PTHR11099">
    <property type="entry name" value="VACUOLAR SORTING PROTEIN 35"/>
    <property type="match status" value="1"/>
</dbReference>
<dbReference type="GO" id="GO:0005770">
    <property type="term" value="C:late endosome"/>
    <property type="evidence" value="ECO:0007669"/>
    <property type="project" value="TreeGrafter"/>
</dbReference>
<proteinExistence type="inferred from homology"/>
<reference evidence="8 9" key="1">
    <citation type="submission" date="2018-10" db="EMBL/GenBank/DDBJ databases">
        <title>Complete genome sequence of Malassezia restricta CBS 7877.</title>
        <authorList>
            <person name="Morand S.C."/>
            <person name="Bertignac M."/>
            <person name="Iltis A."/>
            <person name="Kolder I."/>
            <person name="Pirovano W."/>
            <person name="Jourdain R."/>
            <person name="Clavaud C."/>
        </authorList>
    </citation>
    <scope>NUCLEOTIDE SEQUENCE [LARGE SCALE GENOMIC DNA]</scope>
    <source>
        <strain evidence="8 9">CBS 7877</strain>
    </source>
</reference>
<evidence type="ECO:0000313" key="9">
    <source>
        <dbReference type="Proteomes" id="UP000269793"/>
    </source>
</evidence>
<feature type="compositionally biased region" description="Basic and acidic residues" evidence="7">
    <location>
        <begin position="302"/>
        <end position="320"/>
    </location>
</feature>
<evidence type="ECO:0000256" key="2">
    <source>
        <dbReference type="ARBA" id="ARBA00006536"/>
    </source>
</evidence>
<dbReference type="Pfam" id="PF03635">
    <property type="entry name" value="Vps35"/>
    <property type="match status" value="1"/>
</dbReference>
<dbReference type="PANTHER" id="PTHR11099:SF0">
    <property type="entry name" value="VACUOLAR PROTEIN SORTING-ASSOCIATED PROTEIN 35"/>
    <property type="match status" value="1"/>
</dbReference>
<feature type="region of interest" description="Disordered" evidence="7">
    <location>
        <begin position="852"/>
        <end position="872"/>
    </location>
</feature>
<protein>
    <recommendedName>
        <fullName evidence="6">Vacuolar protein sorting-associated protein 35</fullName>
    </recommendedName>
</protein>